<gene>
    <name evidence="2" type="ORF">LCGC14_0430930</name>
</gene>
<proteinExistence type="predicted"/>
<feature type="region of interest" description="Disordered" evidence="1">
    <location>
        <begin position="183"/>
        <end position="223"/>
    </location>
</feature>
<feature type="compositionally biased region" description="Low complexity" evidence="1">
    <location>
        <begin position="9"/>
        <end position="23"/>
    </location>
</feature>
<dbReference type="AlphaFoldDB" id="A0A0F9VXH6"/>
<feature type="region of interest" description="Disordered" evidence="1">
    <location>
        <begin position="1"/>
        <end position="62"/>
    </location>
</feature>
<reference evidence="2" key="1">
    <citation type="journal article" date="2015" name="Nature">
        <title>Complex archaea that bridge the gap between prokaryotes and eukaryotes.</title>
        <authorList>
            <person name="Spang A."/>
            <person name="Saw J.H."/>
            <person name="Jorgensen S.L."/>
            <person name="Zaremba-Niedzwiedzka K."/>
            <person name="Martijn J."/>
            <person name="Lind A.E."/>
            <person name="van Eijk R."/>
            <person name="Schleper C."/>
            <person name="Guy L."/>
            <person name="Ettema T.J."/>
        </authorList>
    </citation>
    <scope>NUCLEOTIDE SEQUENCE</scope>
</reference>
<name>A0A0F9VXH6_9ZZZZ</name>
<feature type="compositionally biased region" description="Basic and acidic residues" evidence="1">
    <location>
        <begin position="34"/>
        <end position="43"/>
    </location>
</feature>
<feature type="compositionally biased region" description="Polar residues" evidence="1">
    <location>
        <begin position="195"/>
        <end position="206"/>
    </location>
</feature>
<evidence type="ECO:0000313" key="2">
    <source>
        <dbReference type="EMBL" id="KKN70398.1"/>
    </source>
</evidence>
<evidence type="ECO:0000256" key="1">
    <source>
        <dbReference type="SAM" id="MobiDB-lite"/>
    </source>
</evidence>
<organism evidence="2">
    <name type="scientific">marine sediment metagenome</name>
    <dbReference type="NCBI Taxonomy" id="412755"/>
    <lineage>
        <taxon>unclassified sequences</taxon>
        <taxon>metagenomes</taxon>
        <taxon>ecological metagenomes</taxon>
    </lineage>
</organism>
<protein>
    <recommendedName>
        <fullName evidence="3">Scaffolding protein</fullName>
    </recommendedName>
</protein>
<comment type="caution">
    <text evidence="2">The sequence shown here is derived from an EMBL/GenBank/DDBJ whole genome shotgun (WGS) entry which is preliminary data.</text>
</comment>
<feature type="compositionally biased region" description="Polar residues" evidence="1">
    <location>
        <begin position="24"/>
        <end position="33"/>
    </location>
</feature>
<accession>A0A0F9VXH6</accession>
<dbReference type="EMBL" id="LAZR01000403">
    <property type="protein sequence ID" value="KKN70398.1"/>
    <property type="molecule type" value="Genomic_DNA"/>
</dbReference>
<evidence type="ECO:0008006" key="3">
    <source>
        <dbReference type="Google" id="ProtNLM"/>
    </source>
</evidence>
<sequence length="223" mass="24736">MVTKDETKTTGQDSSQTGDSSTSEKGSTSTPETFTKEDRDKAVSDALSTAGRTAKDFESRKTVLDTREQAIKDSEARDIERQQARDIAELESAKDDPAQLTIIQQRQKLRTSQVEFNIKQREFEAQKVQHEADKTQHQTEIEATRATRLETDIWAIAKKHEVDPAWLKSLGVSDLKQLEEIAKGASTKKPFTPDSGKTTGGTQMPESSGAKIKAGFEELHPTK</sequence>
<feature type="compositionally biased region" description="Basic and acidic residues" evidence="1">
    <location>
        <begin position="214"/>
        <end position="223"/>
    </location>
</feature>
<feature type="compositionally biased region" description="Basic and acidic residues" evidence="1">
    <location>
        <begin position="53"/>
        <end position="62"/>
    </location>
</feature>